<dbReference type="GO" id="GO:0009001">
    <property type="term" value="F:serine O-acetyltransferase activity"/>
    <property type="evidence" value="ECO:0007669"/>
    <property type="project" value="InterPro"/>
</dbReference>
<evidence type="ECO:0000256" key="4">
    <source>
        <dbReference type="ARBA" id="ARBA00022737"/>
    </source>
</evidence>
<reference evidence="6" key="1">
    <citation type="journal article" date="2019" name="Nat. Med.">
        <title>A library of human gut bacterial isolates paired with longitudinal multiomics data enables mechanistic microbiome research.</title>
        <authorList>
            <person name="Poyet M."/>
            <person name="Groussin M."/>
            <person name="Gibbons S.M."/>
            <person name="Avila-Pacheco J."/>
            <person name="Jiang X."/>
            <person name="Kearney S.M."/>
            <person name="Perrotta A.R."/>
            <person name="Berdy B."/>
            <person name="Zhao S."/>
            <person name="Lieberman T.D."/>
            <person name="Swanson P.K."/>
            <person name="Smith M."/>
            <person name="Roesemann S."/>
            <person name="Alexander J.E."/>
            <person name="Rich S.A."/>
            <person name="Livny J."/>
            <person name="Vlamakis H."/>
            <person name="Clish C."/>
            <person name="Bullock K."/>
            <person name="Deik A."/>
            <person name="Scott J."/>
            <person name="Pierce K.A."/>
            <person name="Xavier R.J."/>
            <person name="Alm E.J."/>
        </authorList>
    </citation>
    <scope>NUCLEOTIDE SEQUENCE</scope>
    <source>
        <strain evidence="6">BIOML-B7</strain>
    </source>
</reference>
<dbReference type="AlphaFoldDB" id="A0A6G1ZWX1"/>
<dbReference type="InterPro" id="IPR011004">
    <property type="entry name" value="Trimer_LpxA-like_sf"/>
</dbReference>
<dbReference type="InterPro" id="IPR001451">
    <property type="entry name" value="Hexapep"/>
</dbReference>
<dbReference type="PANTHER" id="PTHR42811">
    <property type="entry name" value="SERINE ACETYLTRANSFERASE"/>
    <property type="match status" value="1"/>
</dbReference>
<dbReference type="EMBL" id="WKQG01000002">
    <property type="protein sequence ID" value="MSC68020.1"/>
    <property type="molecule type" value="Genomic_DNA"/>
</dbReference>
<gene>
    <name evidence="6" type="ORF">GKD79_03750</name>
</gene>
<name>A0A6G1ZWX1_9FIRM</name>
<keyword evidence="3 6" id="KW-0808">Transferase</keyword>
<dbReference type="PROSITE" id="PS00101">
    <property type="entry name" value="HEXAPEP_TRANSFERASES"/>
    <property type="match status" value="1"/>
</dbReference>
<sequence length="114" mass="11796">MKLTYNKYNHIPLETNIGGGGRIPHLLGIVLSGKASIGEQCTIMHQVTIGVDELKNNKAPVIGNNVFIGAGAKIIGNITVGNNVVIGAGAIVTKSVPNGKTVVGINRIIEQSNG</sequence>
<dbReference type="SUPFAM" id="SSF51161">
    <property type="entry name" value="Trimeric LpxA-like enzymes"/>
    <property type="match status" value="1"/>
</dbReference>
<evidence type="ECO:0000256" key="5">
    <source>
        <dbReference type="ARBA" id="ARBA00023315"/>
    </source>
</evidence>
<dbReference type="InterPro" id="IPR005881">
    <property type="entry name" value="Ser_O-AcTrfase"/>
</dbReference>
<evidence type="ECO:0000256" key="2">
    <source>
        <dbReference type="ARBA" id="ARBA00018522"/>
    </source>
</evidence>
<dbReference type="InterPro" id="IPR018357">
    <property type="entry name" value="Hexapep_transf_CS"/>
</dbReference>
<keyword evidence="5" id="KW-0012">Acyltransferase</keyword>
<protein>
    <recommendedName>
        <fullName evidence="2">Serine acetyltransferase</fullName>
    </recommendedName>
</protein>
<dbReference type="RefSeq" id="WP_154252996.1">
    <property type="nucleotide sequence ID" value="NZ_WKQG01000002.1"/>
</dbReference>
<dbReference type="InterPro" id="IPR045304">
    <property type="entry name" value="LbH_SAT"/>
</dbReference>
<dbReference type="GO" id="GO:0006535">
    <property type="term" value="P:cysteine biosynthetic process from serine"/>
    <property type="evidence" value="ECO:0007669"/>
    <property type="project" value="InterPro"/>
</dbReference>
<comment type="similarity">
    <text evidence="1">Belongs to the transferase hexapeptide repeat family.</text>
</comment>
<dbReference type="CDD" id="cd03354">
    <property type="entry name" value="LbH_SAT"/>
    <property type="match status" value="1"/>
</dbReference>
<dbReference type="Gene3D" id="2.160.10.10">
    <property type="entry name" value="Hexapeptide repeat proteins"/>
    <property type="match status" value="1"/>
</dbReference>
<comment type="caution">
    <text evidence="6">The sequence shown here is derived from an EMBL/GenBank/DDBJ whole genome shotgun (WGS) entry which is preliminary data.</text>
</comment>
<dbReference type="Pfam" id="PF00132">
    <property type="entry name" value="Hexapep"/>
    <property type="match status" value="1"/>
</dbReference>
<keyword evidence="4" id="KW-0677">Repeat</keyword>
<accession>A0A6G1ZWX1</accession>
<proteinExistence type="inferred from homology"/>
<evidence type="ECO:0000256" key="3">
    <source>
        <dbReference type="ARBA" id="ARBA00022679"/>
    </source>
</evidence>
<organism evidence="6">
    <name type="scientific">Faecalibacterium prausnitzii</name>
    <dbReference type="NCBI Taxonomy" id="853"/>
    <lineage>
        <taxon>Bacteria</taxon>
        <taxon>Bacillati</taxon>
        <taxon>Bacillota</taxon>
        <taxon>Clostridia</taxon>
        <taxon>Eubacteriales</taxon>
        <taxon>Oscillospiraceae</taxon>
        <taxon>Faecalibacterium</taxon>
    </lineage>
</organism>
<evidence type="ECO:0000256" key="1">
    <source>
        <dbReference type="ARBA" id="ARBA00007274"/>
    </source>
</evidence>
<evidence type="ECO:0000313" key="6">
    <source>
        <dbReference type="EMBL" id="MSC68020.1"/>
    </source>
</evidence>
<dbReference type="PIRSF" id="PIRSF000441">
    <property type="entry name" value="CysE"/>
    <property type="match status" value="1"/>
</dbReference>
<dbReference type="GO" id="GO:0005737">
    <property type="term" value="C:cytoplasm"/>
    <property type="evidence" value="ECO:0007669"/>
    <property type="project" value="InterPro"/>
</dbReference>